<evidence type="ECO:0008006" key="4">
    <source>
        <dbReference type="Google" id="ProtNLM"/>
    </source>
</evidence>
<reference evidence="2 3" key="1">
    <citation type="journal article" date="2018" name="Science">
        <title>The opium poppy genome and morphinan production.</title>
        <authorList>
            <person name="Guo L."/>
            <person name="Winzer T."/>
            <person name="Yang X."/>
            <person name="Li Y."/>
            <person name="Ning Z."/>
            <person name="He Z."/>
            <person name="Teodor R."/>
            <person name="Lu Y."/>
            <person name="Bowser T.A."/>
            <person name="Graham I.A."/>
            <person name="Ye K."/>
        </authorList>
    </citation>
    <scope>NUCLEOTIDE SEQUENCE [LARGE SCALE GENOMIC DNA]</scope>
    <source>
        <strain evidence="3">cv. HN1</strain>
        <tissue evidence="2">Leaves</tissue>
    </source>
</reference>
<feature type="compositionally biased region" description="Polar residues" evidence="1">
    <location>
        <begin position="160"/>
        <end position="173"/>
    </location>
</feature>
<gene>
    <name evidence="2" type="ORF">C5167_014812</name>
</gene>
<feature type="compositionally biased region" description="Basic and acidic residues" evidence="1">
    <location>
        <begin position="204"/>
        <end position="216"/>
    </location>
</feature>
<evidence type="ECO:0000256" key="1">
    <source>
        <dbReference type="SAM" id="MobiDB-lite"/>
    </source>
</evidence>
<sequence length="310" mass="35205">MPLPNFSDEYVETRLCSLGGSLCLLGSIGRHTDIWEMKKYGVAESWAKLFTLPYTSELVPLQFVNNGEVLLGYDTDDSYCLDLFGLKLGTSANLKAYAKQDSFNATSFVYVENLVALNSGTYVGQVDEGSGNDNESEDVDSANDTGTKRERPQKWVHAASTRTVDLDSTNSGAHVSKDDNDLVEEEGKEDEMAEGFPASPKSVNEARETNPEKSRDRYNDYVEEYMDLKRRKLDLETRKLDMKHMNMDTSKMNALQLKWCKWVLKRLLKSAGSDMSIWWCELMTRWRPQSISYKAVFVLFSQSGEFLSIY</sequence>
<keyword evidence="3" id="KW-1185">Reference proteome</keyword>
<evidence type="ECO:0000313" key="3">
    <source>
        <dbReference type="Proteomes" id="UP000316621"/>
    </source>
</evidence>
<accession>A0A4Y7J495</accession>
<organism evidence="2 3">
    <name type="scientific">Papaver somniferum</name>
    <name type="common">Opium poppy</name>
    <dbReference type="NCBI Taxonomy" id="3469"/>
    <lineage>
        <taxon>Eukaryota</taxon>
        <taxon>Viridiplantae</taxon>
        <taxon>Streptophyta</taxon>
        <taxon>Embryophyta</taxon>
        <taxon>Tracheophyta</taxon>
        <taxon>Spermatophyta</taxon>
        <taxon>Magnoliopsida</taxon>
        <taxon>Ranunculales</taxon>
        <taxon>Papaveraceae</taxon>
        <taxon>Papaveroideae</taxon>
        <taxon>Papaver</taxon>
    </lineage>
</organism>
<dbReference type="Proteomes" id="UP000316621">
    <property type="component" value="Chromosome 3"/>
</dbReference>
<proteinExistence type="predicted"/>
<dbReference type="EMBL" id="CM010717">
    <property type="protein sequence ID" value="RZC55964.1"/>
    <property type="molecule type" value="Genomic_DNA"/>
</dbReference>
<dbReference type="Gramene" id="RZC55964">
    <property type="protein sequence ID" value="RZC55964"/>
    <property type="gene ID" value="C5167_014812"/>
</dbReference>
<feature type="compositionally biased region" description="Acidic residues" evidence="1">
    <location>
        <begin position="181"/>
        <end position="193"/>
    </location>
</feature>
<protein>
    <recommendedName>
        <fullName evidence="4">F-box associated domain-containing protein</fullName>
    </recommendedName>
</protein>
<dbReference type="AlphaFoldDB" id="A0A4Y7J495"/>
<evidence type="ECO:0000313" key="2">
    <source>
        <dbReference type="EMBL" id="RZC55964.1"/>
    </source>
</evidence>
<name>A0A4Y7J495_PAPSO</name>
<feature type="region of interest" description="Disordered" evidence="1">
    <location>
        <begin position="126"/>
        <end position="216"/>
    </location>
</feature>